<evidence type="ECO:0000313" key="4">
    <source>
        <dbReference type="Proteomes" id="UP000824223"/>
    </source>
</evidence>
<comment type="caution">
    <text evidence="3">The sequence shown here is derived from an EMBL/GenBank/DDBJ whole genome shotgun (WGS) entry which is preliminary data.</text>
</comment>
<reference evidence="3" key="2">
    <citation type="submission" date="2021-04" db="EMBL/GenBank/DDBJ databases">
        <authorList>
            <person name="Gilroy R."/>
        </authorList>
    </citation>
    <scope>NUCLEOTIDE SEQUENCE</scope>
    <source>
        <strain evidence="3">ChiSjej2B20-11307</strain>
    </source>
</reference>
<evidence type="ECO:0000256" key="1">
    <source>
        <dbReference type="SAM" id="Phobius"/>
    </source>
</evidence>
<accession>A0A9D2HCA7</accession>
<evidence type="ECO:0000313" key="3">
    <source>
        <dbReference type="EMBL" id="HJA07130.1"/>
    </source>
</evidence>
<keyword evidence="1" id="KW-1133">Transmembrane helix</keyword>
<proteinExistence type="predicted"/>
<dbReference type="AlphaFoldDB" id="A0A9D2HCA7"/>
<feature type="transmembrane region" description="Helical" evidence="1">
    <location>
        <begin position="12"/>
        <end position="32"/>
    </location>
</feature>
<dbReference type="InterPro" id="IPR013830">
    <property type="entry name" value="SGNH_hydro"/>
</dbReference>
<dbReference type="Gene3D" id="3.40.50.1110">
    <property type="entry name" value="SGNH hydrolase"/>
    <property type="match status" value="1"/>
</dbReference>
<reference evidence="3" key="1">
    <citation type="journal article" date="2021" name="PeerJ">
        <title>Extensive microbial diversity within the chicken gut microbiome revealed by metagenomics and culture.</title>
        <authorList>
            <person name="Gilroy R."/>
            <person name="Ravi A."/>
            <person name="Getino M."/>
            <person name="Pursley I."/>
            <person name="Horton D.L."/>
            <person name="Alikhan N.F."/>
            <person name="Baker D."/>
            <person name="Gharbi K."/>
            <person name="Hall N."/>
            <person name="Watson M."/>
            <person name="Adriaenssens E.M."/>
            <person name="Foster-Nyarko E."/>
            <person name="Jarju S."/>
            <person name="Secka A."/>
            <person name="Antonio M."/>
            <person name="Oren A."/>
            <person name="Chaudhuri R.R."/>
            <person name="La Ragione R."/>
            <person name="Hildebrand F."/>
            <person name="Pallen M.J."/>
        </authorList>
    </citation>
    <scope>NUCLEOTIDE SEQUENCE</scope>
    <source>
        <strain evidence="3">ChiSjej2B20-11307</strain>
    </source>
</reference>
<dbReference type="Pfam" id="PF13472">
    <property type="entry name" value="Lipase_GDSL_2"/>
    <property type="match status" value="1"/>
</dbReference>
<organism evidence="3 4">
    <name type="scientific">Candidatus Mediterraneibacter pullicola</name>
    <dbReference type="NCBI Taxonomy" id="2838682"/>
    <lineage>
        <taxon>Bacteria</taxon>
        <taxon>Bacillati</taxon>
        <taxon>Bacillota</taxon>
        <taxon>Clostridia</taxon>
        <taxon>Lachnospirales</taxon>
        <taxon>Lachnospiraceae</taxon>
        <taxon>Mediterraneibacter</taxon>
    </lineage>
</organism>
<protein>
    <submittedName>
        <fullName evidence="3">Phospholipase</fullName>
    </submittedName>
</protein>
<dbReference type="SUPFAM" id="SSF52266">
    <property type="entry name" value="SGNH hydrolase"/>
    <property type="match status" value="1"/>
</dbReference>
<evidence type="ECO:0000259" key="2">
    <source>
        <dbReference type="Pfam" id="PF13472"/>
    </source>
</evidence>
<dbReference type="EMBL" id="DXAK01000043">
    <property type="protein sequence ID" value="HJA07130.1"/>
    <property type="molecule type" value="Genomic_DNA"/>
</dbReference>
<name>A0A9D2HCA7_9FIRM</name>
<keyword evidence="1" id="KW-0812">Transmembrane</keyword>
<gene>
    <name evidence="3" type="ORF">H9798_08340</name>
</gene>
<dbReference type="InterPro" id="IPR036514">
    <property type="entry name" value="SGNH_hydro_sf"/>
</dbReference>
<feature type="domain" description="SGNH hydrolase-type esterase" evidence="2">
    <location>
        <begin position="116"/>
        <end position="238"/>
    </location>
</feature>
<keyword evidence="1" id="KW-0472">Membrane</keyword>
<dbReference type="Proteomes" id="UP000824223">
    <property type="component" value="Unassembled WGS sequence"/>
</dbReference>
<sequence length="251" mass="27387">MIKINQKTKRKLLMGICAAAAMLVFILAARAIRSLFGGEADTSAGVEYIKQEEAGDISAIEAKIDLLERQDAGENDERSIKEKFSGAVVIGDSIALGFEEYDVLNASSVAAEIGVHLTQMDELIAKVKDLSPGIIFIAMGSNDVTATNGDTEEFISRYQDVIDQLQKEVPDAHIFVNAVFPVQDKAVEEEPGLANIADYNAALKEMCNSKTIGFIDNTQIVSEEYFEPDGIHFKAAFYPVWAQRMAEVASL</sequence>